<keyword evidence="2" id="KW-1185">Reference proteome</keyword>
<evidence type="ECO:0000313" key="2">
    <source>
        <dbReference type="Proteomes" id="UP001056120"/>
    </source>
</evidence>
<evidence type="ECO:0000313" key="1">
    <source>
        <dbReference type="EMBL" id="KAI3694210.1"/>
    </source>
</evidence>
<dbReference type="EMBL" id="CM042043">
    <property type="protein sequence ID" value="KAI3694210.1"/>
    <property type="molecule type" value="Genomic_DNA"/>
</dbReference>
<comment type="caution">
    <text evidence="1">The sequence shown here is derived from an EMBL/GenBank/DDBJ whole genome shotgun (WGS) entry which is preliminary data.</text>
</comment>
<accession>A0ACB8ZDM1</accession>
<proteinExistence type="predicted"/>
<name>A0ACB8ZDM1_9ASTR</name>
<reference evidence="1 2" key="2">
    <citation type="journal article" date="2022" name="Mol. Ecol. Resour.">
        <title>The genomes of chicory, endive, great burdock and yacon provide insights into Asteraceae paleo-polyploidization history and plant inulin production.</title>
        <authorList>
            <person name="Fan W."/>
            <person name="Wang S."/>
            <person name="Wang H."/>
            <person name="Wang A."/>
            <person name="Jiang F."/>
            <person name="Liu H."/>
            <person name="Zhao H."/>
            <person name="Xu D."/>
            <person name="Zhang Y."/>
        </authorList>
    </citation>
    <scope>NUCLEOTIDE SEQUENCE [LARGE SCALE GENOMIC DNA]</scope>
    <source>
        <strain evidence="2">cv. Yunnan</strain>
        <tissue evidence="1">Leaves</tissue>
    </source>
</reference>
<organism evidence="1 2">
    <name type="scientific">Smallanthus sonchifolius</name>
    <dbReference type="NCBI Taxonomy" id="185202"/>
    <lineage>
        <taxon>Eukaryota</taxon>
        <taxon>Viridiplantae</taxon>
        <taxon>Streptophyta</taxon>
        <taxon>Embryophyta</taxon>
        <taxon>Tracheophyta</taxon>
        <taxon>Spermatophyta</taxon>
        <taxon>Magnoliopsida</taxon>
        <taxon>eudicotyledons</taxon>
        <taxon>Gunneridae</taxon>
        <taxon>Pentapetalae</taxon>
        <taxon>asterids</taxon>
        <taxon>campanulids</taxon>
        <taxon>Asterales</taxon>
        <taxon>Asteraceae</taxon>
        <taxon>Asteroideae</taxon>
        <taxon>Heliantheae alliance</taxon>
        <taxon>Millerieae</taxon>
        <taxon>Smallanthus</taxon>
    </lineage>
</organism>
<protein>
    <submittedName>
        <fullName evidence="1">Uncharacterized protein</fullName>
    </submittedName>
</protein>
<reference evidence="2" key="1">
    <citation type="journal article" date="2022" name="Mol. Ecol. Resour.">
        <title>The genomes of chicory, endive, great burdock and yacon provide insights into Asteraceae palaeo-polyploidization history and plant inulin production.</title>
        <authorList>
            <person name="Fan W."/>
            <person name="Wang S."/>
            <person name="Wang H."/>
            <person name="Wang A."/>
            <person name="Jiang F."/>
            <person name="Liu H."/>
            <person name="Zhao H."/>
            <person name="Xu D."/>
            <person name="Zhang Y."/>
        </authorList>
    </citation>
    <scope>NUCLEOTIDE SEQUENCE [LARGE SCALE GENOMIC DNA]</scope>
    <source>
        <strain evidence="2">cv. Yunnan</strain>
    </source>
</reference>
<gene>
    <name evidence="1" type="ORF">L1987_77172</name>
</gene>
<sequence>MTNGPSVISESLAQYGDMVYVDRKQCSSQAVSGSYADCAMHFMELPIDIPYRQPRYVENAPRVEECVAALASCSDPFLRDKRKLDQLDEEDRAIGYFCDFEQRFKFHEGFDEIDYIDDVRVSSVGSVLYIDDVRLIRMLNKVFMKYVDELLRAQWIRTQGVLSRHWKENEGKTDPQWAINFY</sequence>
<dbReference type="Proteomes" id="UP001056120">
    <property type="component" value="Linkage Group LG26"/>
</dbReference>